<name>A0A9W9J7G9_9EURO</name>
<dbReference type="AlphaFoldDB" id="A0A9W9J7G9"/>
<protein>
    <submittedName>
        <fullName evidence="1">Uncharacterized protein</fullName>
    </submittedName>
</protein>
<dbReference type="RefSeq" id="XP_058304252.1">
    <property type="nucleotide sequence ID" value="XM_058457353.1"/>
</dbReference>
<accession>A0A9W9J7G9</accession>
<dbReference type="GeneID" id="83184654"/>
<dbReference type="Proteomes" id="UP001150904">
    <property type="component" value="Unassembled WGS sequence"/>
</dbReference>
<evidence type="ECO:0000313" key="2">
    <source>
        <dbReference type="Proteomes" id="UP001150904"/>
    </source>
</evidence>
<organism evidence="1 2">
    <name type="scientific">Penicillium cinerascens</name>
    <dbReference type="NCBI Taxonomy" id="70096"/>
    <lineage>
        <taxon>Eukaryota</taxon>
        <taxon>Fungi</taxon>
        <taxon>Dikarya</taxon>
        <taxon>Ascomycota</taxon>
        <taxon>Pezizomycotina</taxon>
        <taxon>Eurotiomycetes</taxon>
        <taxon>Eurotiomycetidae</taxon>
        <taxon>Eurotiales</taxon>
        <taxon>Aspergillaceae</taxon>
        <taxon>Penicillium</taxon>
    </lineage>
</organism>
<dbReference type="OrthoDB" id="2942798at2759"/>
<reference evidence="1" key="2">
    <citation type="journal article" date="2023" name="IMA Fungus">
        <title>Comparative genomic study of the Penicillium genus elucidates a diverse pangenome and 15 lateral gene transfer events.</title>
        <authorList>
            <person name="Petersen C."/>
            <person name="Sorensen T."/>
            <person name="Nielsen M.R."/>
            <person name="Sondergaard T.E."/>
            <person name="Sorensen J.L."/>
            <person name="Fitzpatrick D.A."/>
            <person name="Frisvad J.C."/>
            <person name="Nielsen K.L."/>
        </authorList>
    </citation>
    <scope>NUCLEOTIDE SEQUENCE</scope>
    <source>
        <strain evidence="1">IBT 15544</strain>
    </source>
</reference>
<comment type="caution">
    <text evidence="1">The sequence shown here is derived from an EMBL/GenBank/DDBJ whole genome shotgun (WGS) entry which is preliminary data.</text>
</comment>
<reference evidence="1" key="1">
    <citation type="submission" date="2022-12" db="EMBL/GenBank/DDBJ databases">
        <authorList>
            <person name="Petersen C."/>
        </authorList>
    </citation>
    <scope>NUCLEOTIDE SEQUENCE</scope>
    <source>
        <strain evidence="1">IBT 15544</strain>
    </source>
</reference>
<dbReference type="EMBL" id="JAPQKR010000016">
    <property type="protein sequence ID" value="KAJ5191312.1"/>
    <property type="molecule type" value="Genomic_DNA"/>
</dbReference>
<sequence length="115" mass="12963">MALTLQHTQPCQQFYLDSLPITAEYVEQLHPSHPTVHRLRLLPGSFRHNIPPSVITIIIKQQKDGWEKEFEVEKGAYEKLDELQGIVIPELYGQGSFNGVPALILSDVAGNTQQD</sequence>
<keyword evidence="2" id="KW-1185">Reference proteome</keyword>
<evidence type="ECO:0000313" key="1">
    <source>
        <dbReference type="EMBL" id="KAJ5191312.1"/>
    </source>
</evidence>
<proteinExistence type="predicted"/>
<gene>
    <name evidence="1" type="ORF">N7498_010297</name>
</gene>